<keyword evidence="2" id="KW-1185">Reference proteome</keyword>
<gene>
    <name evidence="1" type="ORF">GHI93_04595</name>
</gene>
<reference evidence="1 2" key="1">
    <citation type="submission" date="2019-10" db="EMBL/GenBank/DDBJ databases">
        <authorList>
            <person name="Dong K."/>
        </authorList>
    </citation>
    <scope>NUCLEOTIDE SEQUENCE [LARGE SCALE GENOMIC DNA]</scope>
    <source>
        <strain evidence="1 2">DSM 28960</strain>
    </source>
</reference>
<evidence type="ECO:0000313" key="1">
    <source>
        <dbReference type="EMBL" id="MQW39218.1"/>
    </source>
</evidence>
<organism evidence="1 2">
    <name type="scientific">Lactococcus hircilactis</name>
    <dbReference type="NCBI Taxonomy" id="1494462"/>
    <lineage>
        <taxon>Bacteria</taxon>
        <taxon>Bacillati</taxon>
        <taxon>Bacillota</taxon>
        <taxon>Bacilli</taxon>
        <taxon>Lactobacillales</taxon>
        <taxon>Streptococcaceae</taxon>
        <taxon>Lactococcus</taxon>
    </lineage>
</organism>
<dbReference type="Proteomes" id="UP000439550">
    <property type="component" value="Unassembled WGS sequence"/>
</dbReference>
<sequence>MRRQIKQLKIRLKPHKTLEQVMGVSQTLLNKLQHNKHLYNKLQRNKRLHNLLLHNLLLHNRRHRLQAIMTHNMLLRMLHHRQTGMRDMDKTKMVVIRSTSNNTNKGDYTYV</sequence>
<protein>
    <submittedName>
        <fullName evidence="1">Uncharacterized protein</fullName>
    </submittedName>
</protein>
<accession>A0A7X2D0A2</accession>
<evidence type="ECO:0000313" key="2">
    <source>
        <dbReference type="Proteomes" id="UP000439550"/>
    </source>
</evidence>
<name>A0A7X2D0A2_9LACT</name>
<dbReference type="AlphaFoldDB" id="A0A7X2D0A2"/>
<proteinExistence type="predicted"/>
<comment type="caution">
    <text evidence="1">The sequence shown here is derived from an EMBL/GenBank/DDBJ whole genome shotgun (WGS) entry which is preliminary data.</text>
</comment>
<dbReference type="EMBL" id="WITJ01000005">
    <property type="protein sequence ID" value="MQW39218.1"/>
    <property type="molecule type" value="Genomic_DNA"/>
</dbReference>
<dbReference type="RefSeq" id="WP_153495897.1">
    <property type="nucleotide sequence ID" value="NZ_CAXYUY010000002.1"/>
</dbReference>